<protein>
    <recommendedName>
        <fullName evidence="5">Brefeldin A resistance protein</fullName>
    </recommendedName>
</protein>
<dbReference type="Proteomes" id="UP000219338">
    <property type="component" value="Unassembled WGS sequence"/>
</dbReference>
<evidence type="ECO:0000313" key="4">
    <source>
        <dbReference type="Proteomes" id="UP000219338"/>
    </source>
</evidence>
<dbReference type="EMBL" id="FUEG01000013">
    <property type="protein sequence ID" value="SJL11252.1"/>
    <property type="molecule type" value="Genomic_DNA"/>
</dbReference>
<reference evidence="4" key="1">
    <citation type="journal article" date="2017" name="Nat. Ecol. Evol.">
        <title>Genome expansion and lineage-specific genetic innovations in the forest pathogenic fungi Armillaria.</title>
        <authorList>
            <person name="Sipos G."/>
            <person name="Prasanna A.N."/>
            <person name="Walter M.C."/>
            <person name="O'Connor E."/>
            <person name="Balint B."/>
            <person name="Krizsan K."/>
            <person name="Kiss B."/>
            <person name="Hess J."/>
            <person name="Varga T."/>
            <person name="Slot J."/>
            <person name="Riley R."/>
            <person name="Boka B."/>
            <person name="Rigling D."/>
            <person name="Barry K."/>
            <person name="Lee J."/>
            <person name="Mihaltcheva S."/>
            <person name="LaButti K."/>
            <person name="Lipzen A."/>
            <person name="Waldron R."/>
            <person name="Moloney N.M."/>
            <person name="Sperisen C."/>
            <person name="Kredics L."/>
            <person name="Vagvoelgyi C."/>
            <person name="Patrignani A."/>
            <person name="Fitzpatrick D."/>
            <person name="Nagy I."/>
            <person name="Doyle S."/>
            <person name="Anderson J.B."/>
            <person name="Grigoriev I.V."/>
            <person name="Gueldener U."/>
            <person name="Muensterkoetter M."/>
            <person name="Nagy L.G."/>
        </authorList>
    </citation>
    <scope>NUCLEOTIDE SEQUENCE [LARGE SCALE GENOMIC DNA]</scope>
    <source>
        <strain evidence="4">C18/9</strain>
    </source>
</reference>
<sequence>MKPSIILFAALAVGAQASWFGSDTPQYTEWSNEDLQKWLNDHHISTPSLDTYSRNDLLELVKSNWNGAAAWSYDQYVSAQSSFSSLRDSAFDTWDESRLREFLLEQGIVAPKGHKEELVLLAKNRYKSYTDAASSFASQASATASSAVYGNAQHQATQSVSSIVAQATEGVLRAMDDSKDYVYSTWDDAQLRDYLVKKGVLKSKTEKKRGELLAMMKDAYYSVADPVWQGWSNSFMYEWLASHNVLDGRSNLEKNRDALLAQMSQYYYTPNSYFWDTWSDSDLKAWLVEHNIIKGNAQVKREKMVKLVRDNYSNAHDSFWNAWSDSQLRLWLVDNGYLRSDAQVKRDELVKLMNQKYSDASSRTAAYLTWPDARLRAFLREHGMSENELPTSRPGLLQETRIRYSQSKYGAQSLFNSIRDVVNAVEEKVTQVWEMFTGSAEEKLQAGKKAGEDVHAKGKQEWEHATAKAGQATKKAQEEL</sequence>
<dbReference type="AlphaFoldDB" id="A0A284RR50"/>
<name>A0A284RR50_ARMOS</name>
<organism evidence="3 4">
    <name type="scientific">Armillaria ostoyae</name>
    <name type="common">Armillaria root rot fungus</name>
    <dbReference type="NCBI Taxonomy" id="47428"/>
    <lineage>
        <taxon>Eukaryota</taxon>
        <taxon>Fungi</taxon>
        <taxon>Dikarya</taxon>
        <taxon>Basidiomycota</taxon>
        <taxon>Agaricomycotina</taxon>
        <taxon>Agaricomycetes</taxon>
        <taxon>Agaricomycetidae</taxon>
        <taxon>Agaricales</taxon>
        <taxon>Marasmiineae</taxon>
        <taxon>Physalacriaceae</taxon>
        <taxon>Armillaria</taxon>
    </lineage>
</organism>
<evidence type="ECO:0000256" key="2">
    <source>
        <dbReference type="SAM" id="SignalP"/>
    </source>
</evidence>
<feature type="region of interest" description="Disordered" evidence="1">
    <location>
        <begin position="444"/>
        <end position="480"/>
    </location>
</feature>
<accession>A0A284RR50</accession>
<feature type="signal peptide" evidence="2">
    <location>
        <begin position="1"/>
        <end position="17"/>
    </location>
</feature>
<feature type="chain" id="PRO_5012312272" description="Brefeldin A resistance protein" evidence="2">
    <location>
        <begin position="18"/>
        <end position="480"/>
    </location>
</feature>
<keyword evidence="2" id="KW-0732">Signal</keyword>
<dbReference type="Pfam" id="PF10281">
    <property type="entry name" value="Ish1"/>
    <property type="match status" value="5"/>
</dbReference>
<dbReference type="OrthoDB" id="2527403at2759"/>
<evidence type="ECO:0000313" key="3">
    <source>
        <dbReference type="EMBL" id="SJL11252.1"/>
    </source>
</evidence>
<feature type="compositionally biased region" description="Basic and acidic residues" evidence="1">
    <location>
        <begin position="444"/>
        <end position="466"/>
    </location>
</feature>
<dbReference type="OMA" id="WTFDTWN"/>
<gene>
    <name evidence="3" type="ORF">ARMOST_14655</name>
</gene>
<proteinExistence type="predicted"/>
<dbReference type="STRING" id="47428.A0A284RR50"/>
<evidence type="ECO:0000256" key="1">
    <source>
        <dbReference type="SAM" id="MobiDB-lite"/>
    </source>
</evidence>
<keyword evidence="4" id="KW-1185">Reference proteome</keyword>
<evidence type="ECO:0008006" key="5">
    <source>
        <dbReference type="Google" id="ProtNLM"/>
    </source>
</evidence>
<dbReference type="InterPro" id="IPR018803">
    <property type="entry name" value="Ish1/Msc1-like"/>
</dbReference>